<protein>
    <submittedName>
        <fullName evidence="2">Uncharacterized protein</fullName>
    </submittedName>
</protein>
<reference evidence="2 3" key="1">
    <citation type="journal article" date="2006" name="Proc. Natl. Acad. Sci. U.S.A.">
        <title>Evolution of sensory complexity recorded in a myxobacterial genome.</title>
        <authorList>
            <person name="Goldman B.S."/>
            <person name="Nierman W.C."/>
            <person name="Kaiser D."/>
            <person name="Slater S.C."/>
            <person name="Durkin A.S."/>
            <person name="Eisen J.A."/>
            <person name="Ronning C.M."/>
            <person name="Barbazuk W.B."/>
            <person name="Blanchard M."/>
            <person name="Field C."/>
            <person name="Halling C."/>
            <person name="Hinkle G."/>
            <person name="Iartchuk O."/>
            <person name="Kim H.S."/>
            <person name="Mackenzie C."/>
            <person name="Madupu R."/>
            <person name="Miller N."/>
            <person name="Shvartsbeyn A."/>
            <person name="Sullivan S.A."/>
            <person name="Vaudin M."/>
            <person name="Wiegand R."/>
            <person name="Kaplan H.B."/>
        </authorList>
    </citation>
    <scope>NUCLEOTIDE SEQUENCE [LARGE SCALE GENOMIC DNA]</scope>
    <source>
        <strain evidence="3">DK1622</strain>
    </source>
</reference>
<evidence type="ECO:0000256" key="1">
    <source>
        <dbReference type="SAM" id="MobiDB-lite"/>
    </source>
</evidence>
<sequence length="556" mass="60302">MASGKCCRPIASLRASGAGRARHAEGAVLEPGDALAEQVLQLWRAVLLDEIQCPVLRLPCLLAGAGAGQRQGQRVQGVGAPRRERHGPARQRQGFFAPVLVDEHPRQFTRRVGVARIEPQGFAIGGLALLCRGGGVPHRHAQQQPGLTLVGMGLHDASANGHLFGRRRAAQLRGQRQESRGVQPERLIEFVPRHLLAVGDEGLPVRQVCPQRGEPGADGMDLGVIEVLLDERRSDGRHGDGPLHEVAFAHVLIEQAVERRRRQFGQRPRERFIGRDALVEQCQVFGEGLGAFIHQPVHQQPASRVVRLDLLVLLAGLQGAVPLKDLLHRPSLRHVSQDFVEPGSDMRDGRPVRRSDDRRSPILGDSQRLQVLRHPLRKPTGLTGQGIGAQIVGQLMVQRRRGCQGEAGEGLLPSAGPSRQDDESLAVGAEEECAHAAWVEAFELARALNHVDVQLRHLLAQGLRPHRREDGGAGPLQALHGLAGLFGEEVRVQRVVVAVQAQPGPAAFTRTRGEARAHDARELGGGEQCKQCPHREAVAQVGSSPRLGRGPSAWSM</sequence>
<evidence type="ECO:0000313" key="3">
    <source>
        <dbReference type="Proteomes" id="UP000002402"/>
    </source>
</evidence>
<keyword evidence="3" id="KW-1185">Reference proteome</keyword>
<feature type="region of interest" description="Disordered" evidence="1">
    <location>
        <begin position="338"/>
        <end position="361"/>
    </location>
</feature>
<evidence type="ECO:0000313" key="2">
    <source>
        <dbReference type="EMBL" id="ABF90037.1"/>
    </source>
</evidence>
<dbReference type="Proteomes" id="UP000002402">
    <property type="component" value="Chromosome"/>
</dbReference>
<dbReference type="EnsemblBacteria" id="ABF90037">
    <property type="protein sequence ID" value="ABF90037"/>
    <property type="gene ID" value="MXAN_2328"/>
</dbReference>
<accession>Q1D9X6</accession>
<dbReference type="KEGG" id="mxa:MXAN_2328"/>
<name>Q1D9X6_MYXXD</name>
<feature type="compositionally biased region" description="Basic and acidic residues" evidence="1">
    <location>
        <begin position="344"/>
        <end position="360"/>
    </location>
</feature>
<organism evidence="2 3">
    <name type="scientific">Myxococcus xanthus (strain DK1622)</name>
    <dbReference type="NCBI Taxonomy" id="246197"/>
    <lineage>
        <taxon>Bacteria</taxon>
        <taxon>Pseudomonadati</taxon>
        <taxon>Myxococcota</taxon>
        <taxon>Myxococcia</taxon>
        <taxon>Myxococcales</taxon>
        <taxon>Cystobacterineae</taxon>
        <taxon>Myxococcaceae</taxon>
        <taxon>Myxococcus</taxon>
    </lineage>
</organism>
<dbReference type="HOGENOM" id="CLU_489861_0_0_7"/>
<dbReference type="EMBL" id="CP000113">
    <property type="protein sequence ID" value="ABF90037.1"/>
    <property type="molecule type" value="Genomic_DNA"/>
</dbReference>
<gene>
    <name evidence="2" type="ordered locus">MXAN_2328</name>
</gene>
<proteinExistence type="predicted"/>
<dbReference type="AlphaFoldDB" id="Q1D9X6"/>